<evidence type="ECO:0000256" key="1">
    <source>
        <dbReference type="ARBA" id="ARBA00023125"/>
    </source>
</evidence>
<keyword evidence="1" id="KW-0238">DNA-binding</keyword>
<dbReference type="InterPro" id="IPR010982">
    <property type="entry name" value="Lambda_DNA-bd_dom_sf"/>
</dbReference>
<protein>
    <submittedName>
        <fullName evidence="3">Transcriptional regulator</fullName>
    </submittedName>
</protein>
<proteinExistence type="predicted"/>
<dbReference type="SUPFAM" id="SSF47413">
    <property type="entry name" value="lambda repressor-like DNA-binding domains"/>
    <property type="match status" value="1"/>
</dbReference>
<comment type="caution">
    <text evidence="3">The sequence shown here is derived from an EMBL/GenBank/DDBJ whole genome shotgun (WGS) entry which is preliminary data.</text>
</comment>
<dbReference type="PANTHER" id="PTHR46558:SF11">
    <property type="entry name" value="HTH-TYPE TRANSCRIPTIONAL REGULATOR XRE"/>
    <property type="match status" value="1"/>
</dbReference>
<evidence type="ECO:0000313" key="3">
    <source>
        <dbReference type="EMBL" id="RAQ28281.1"/>
    </source>
</evidence>
<dbReference type="Pfam" id="PF01381">
    <property type="entry name" value="HTH_3"/>
    <property type="match status" value="1"/>
</dbReference>
<keyword evidence="4" id="KW-1185">Reference proteome</keyword>
<dbReference type="RefSeq" id="WP_112332993.1">
    <property type="nucleotide sequence ID" value="NZ_JBKYJQ010000002.1"/>
</dbReference>
<dbReference type="Gene3D" id="1.10.260.40">
    <property type="entry name" value="lambda repressor-like DNA-binding domains"/>
    <property type="match status" value="1"/>
</dbReference>
<dbReference type="AlphaFoldDB" id="A0A328UHY5"/>
<organism evidence="3 4">
    <name type="scientific">Hydrogeniiclostridium mannosilyticum</name>
    <dbReference type="NCBI Taxonomy" id="2764322"/>
    <lineage>
        <taxon>Bacteria</taxon>
        <taxon>Bacillati</taxon>
        <taxon>Bacillota</taxon>
        <taxon>Clostridia</taxon>
        <taxon>Eubacteriales</taxon>
        <taxon>Acutalibacteraceae</taxon>
        <taxon>Hydrogeniiclostridium</taxon>
    </lineage>
</organism>
<dbReference type="CDD" id="cd00093">
    <property type="entry name" value="HTH_XRE"/>
    <property type="match status" value="1"/>
</dbReference>
<reference evidence="3 4" key="1">
    <citation type="submission" date="2018-06" db="EMBL/GenBank/DDBJ databases">
        <title>Noncontiguous genome sequence of Ruminococcaceae bacterium ASD2818.</title>
        <authorList>
            <person name="Chaplin A.V."/>
            <person name="Sokolova S.R."/>
            <person name="Kochetkova T.O."/>
            <person name="Goltsov A.Y."/>
            <person name="Trofimov D.Y."/>
            <person name="Efimov B.A."/>
        </authorList>
    </citation>
    <scope>NUCLEOTIDE SEQUENCE [LARGE SCALE GENOMIC DNA]</scope>
    <source>
        <strain evidence="3 4">ASD2818</strain>
    </source>
</reference>
<dbReference type="PANTHER" id="PTHR46558">
    <property type="entry name" value="TRACRIPTIONAL REGULATORY PROTEIN-RELATED-RELATED"/>
    <property type="match status" value="1"/>
</dbReference>
<gene>
    <name evidence="3" type="ORF">DPQ25_09775</name>
</gene>
<evidence type="ECO:0000259" key="2">
    <source>
        <dbReference type="PROSITE" id="PS50943"/>
    </source>
</evidence>
<dbReference type="EMBL" id="QLYR01000006">
    <property type="protein sequence ID" value="RAQ28281.1"/>
    <property type="molecule type" value="Genomic_DNA"/>
</dbReference>
<accession>A0A328UHY5</accession>
<feature type="domain" description="HTH cro/C1-type" evidence="2">
    <location>
        <begin position="6"/>
        <end position="60"/>
    </location>
</feature>
<evidence type="ECO:0000313" key="4">
    <source>
        <dbReference type="Proteomes" id="UP000249377"/>
    </source>
</evidence>
<dbReference type="InterPro" id="IPR001387">
    <property type="entry name" value="Cro/C1-type_HTH"/>
</dbReference>
<name>A0A328UHY5_9FIRM</name>
<dbReference type="SMART" id="SM00530">
    <property type="entry name" value="HTH_XRE"/>
    <property type="match status" value="1"/>
</dbReference>
<sequence length="79" mass="9547">MYYRRLRDLREDHDLKQKEVAQLLDIDQRVYSNYETGKQTLPVRYLLQLADYYGTSTDYILGRTDNPVPYEKRRKSLSL</sequence>
<dbReference type="PROSITE" id="PS50943">
    <property type="entry name" value="HTH_CROC1"/>
    <property type="match status" value="1"/>
</dbReference>
<dbReference type="Proteomes" id="UP000249377">
    <property type="component" value="Unassembled WGS sequence"/>
</dbReference>
<dbReference type="GO" id="GO:0003677">
    <property type="term" value="F:DNA binding"/>
    <property type="evidence" value="ECO:0007669"/>
    <property type="project" value="UniProtKB-KW"/>
</dbReference>